<evidence type="ECO:0000313" key="2">
    <source>
        <dbReference type="EMBL" id="TRM12235.1"/>
    </source>
</evidence>
<sequence length="122" mass="14133">MIKGINMYFKRNEPYRYTFSKPVDGRLTKTETDDTVTTNVQILDVSNHGAKIYCPSVVNLQEHAKISLTFELNSTFFQSPGTIVWLKQFRQSLELGLHLDTDDEYKEKILAELKQMAKNKTQ</sequence>
<dbReference type="InterPro" id="IPR009875">
    <property type="entry name" value="PilZ_domain"/>
</dbReference>
<evidence type="ECO:0000313" key="3">
    <source>
        <dbReference type="Proteomes" id="UP000319280"/>
    </source>
</evidence>
<reference evidence="2 3" key="1">
    <citation type="submission" date="2019-07" db="EMBL/GenBank/DDBJ databases">
        <title>Genomic analysis of Lentibacillus sp. NKC851-2.</title>
        <authorList>
            <person name="Oh Y.J."/>
        </authorList>
    </citation>
    <scope>NUCLEOTIDE SEQUENCE [LARGE SCALE GENOMIC DNA]</scope>
    <source>
        <strain evidence="2 3">NKC851-2</strain>
    </source>
</reference>
<gene>
    <name evidence="2" type="ORF">FH966_11385</name>
</gene>
<name>A0A549YK22_9BACI</name>
<comment type="caution">
    <text evidence="2">The sequence shown here is derived from an EMBL/GenBank/DDBJ whole genome shotgun (WGS) entry which is preliminary data.</text>
</comment>
<dbReference type="Proteomes" id="UP000319280">
    <property type="component" value="Unassembled WGS sequence"/>
</dbReference>
<protein>
    <submittedName>
        <fullName evidence="2">PilZ domain-containing protein</fullName>
    </submittedName>
</protein>
<keyword evidence="3" id="KW-1185">Reference proteome</keyword>
<evidence type="ECO:0000259" key="1">
    <source>
        <dbReference type="Pfam" id="PF07238"/>
    </source>
</evidence>
<organism evidence="2 3">
    <name type="scientific">Lentibacillus cibarius</name>
    <dbReference type="NCBI Taxonomy" id="2583219"/>
    <lineage>
        <taxon>Bacteria</taxon>
        <taxon>Bacillati</taxon>
        <taxon>Bacillota</taxon>
        <taxon>Bacilli</taxon>
        <taxon>Bacillales</taxon>
        <taxon>Bacillaceae</taxon>
        <taxon>Lentibacillus</taxon>
    </lineage>
</organism>
<dbReference type="Gene3D" id="2.40.10.220">
    <property type="entry name" value="predicted glycosyltransferase like domains"/>
    <property type="match status" value="1"/>
</dbReference>
<dbReference type="GO" id="GO:0035438">
    <property type="term" value="F:cyclic-di-GMP binding"/>
    <property type="evidence" value="ECO:0007669"/>
    <property type="project" value="InterPro"/>
</dbReference>
<proteinExistence type="predicted"/>
<dbReference type="AlphaFoldDB" id="A0A549YK22"/>
<dbReference type="SUPFAM" id="SSF141371">
    <property type="entry name" value="PilZ domain-like"/>
    <property type="match status" value="1"/>
</dbReference>
<feature type="domain" description="PilZ" evidence="1">
    <location>
        <begin position="16"/>
        <end position="111"/>
    </location>
</feature>
<accession>A0A549YK22</accession>
<dbReference type="Pfam" id="PF07238">
    <property type="entry name" value="PilZ"/>
    <property type="match status" value="1"/>
</dbReference>
<dbReference type="EMBL" id="VJMZ01000001">
    <property type="protein sequence ID" value="TRM12235.1"/>
    <property type="molecule type" value="Genomic_DNA"/>
</dbReference>